<name>A0ABR2MIH9_9ASPA</name>
<dbReference type="PANTHER" id="PTHR42663:SF6">
    <property type="entry name" value="HYDROLASE C777.06C-RELATED"/>
    <property type="match status" value="1"/>
</dbReference>
<dbReference type="Proteomes" id="UP001412067">
    <property type="component" value="Unassembled WGS sequence"/>
</dbReference>
<gene>
    <name evidence="1" type="ORF">KSP40_PGU014215</name>
</gene>
<evidence type="ECO:0000313" key="2">
    <source>
        <dbReference type="Proteomes" id="UP001412067"/>
    </source>
</evidence>
<keyword evidence="2" id="KW-1185">Reference proteome</keyword>
<accession>A0ABR2MIH9</accession>
<dbReference type="PANTHER" id="PTHR42663">
    <property type="entry name" value="HYDROLASE C777.06C-RELATED-RELATED"/>
    <property type="match status" value="1"/>
</dbReference>
<comment type="caution">
    <text evidence="1">The sequence shown here is derived from an EMBL/GenBank/DDBJ whole genome shotgun (WGS) entry which is preliminary data.</text>
</comment>
<sequence>MVFYSAEENEAEVVSSTESVWVDVAVVDGWSFHVAEEKERTRVGAFGHGKVHWEVGQENSPPNYLWISWNGSHNTHFCLPQSLDAVRRIRPKRALFIGMTHDFEHFKDNKALKEWSNSAARRSRRTSGLADVGAAVLSGNHRLGSPTRWTIGLSTGAVDLREGTCARTGCCRARLGQERAVLSVGVTGIGAQYVCKCGNLGRVSDFLRWHGNVGYMIMEF</sequence>
<dbReference type="EMBL" id="JBBWWR010000007">
    <property type="protein sequence ID" value="KAK8963798.1"/>
    <property type="molecule type" value="Genomic_DNA"/>
</dbReference>
<evidence type="ECO:0000313" key="1">
    <source>
        <dbReference type="EMBL" id="KAK8963798.1"/>
    </source>
</evidence>
<organism evidence="1 2">
    <name type="scientific">Platanthera guangdongensis</name>
    <dbReference type="NCBI Taxonomy" id="2320717"/>
    <lineage>
        <taxon>Eukaryota</taxon>
        <taxon>Viridiplantae</taxon>
        <taxon>Streptophyta</taxon>
        <taxon>Embryophyta</taxon>
        <taxon>Tracheophyta</taxon>
        <taxon>Spermatophyta</taxon>
        <taxon>Magnoliopsida</taxon>
        <taxon>Liliopsida</taxon>
        <taxon>Asparagales</taxon>
        <taxon>Orchidaceae</taxon>
        <taxon>Orchidoideae</taxon>
        <taxon>Orchideae</taxon>
        <taxon>Orchidinae</taxon>
        <taxon>Platanthera</taxon>
    </lineage>
</organism>
<reference evidence="1 2" key="1">
    <citation type="journal article" date="2022" name="Nat. Plants">
        <title>Genomes of leafy and leafless Platanthera orchids illuminate the evolution of mycoheterotrophy.</title>
        <authorList>
            <person name="Li M.H."/>
            <person name="Liu K.W."/>
            <person name="Li Z."/>
            <person name="Lu H.C."/>
            <person name="Ye Q.L."/>
            <person name="Zhang D."/>
            <person name="Wang J.Y."/>
            <person name="Li Y.F."/>
            <person name="Zhong Z.M."/>
            <person name="Liu X."/>
            <person name="Yu X."/>
            <person name="Liu D.K."/>
            <person name="Tu X.D."/>
            <person name="Liu B."/>
            <person name="Hao Y."/>
            <person name="Liao X.Y."/>
            <person name="Jiang Y.T."/>
            <person name="Sun W.H."/>
            <person name="Chen J."/>
            <person name="Chen Y.Q."/>
            <person name="Ai Y."/>
            <person name="Zhai J.W."/>
            <person name="Wu S.S."/>
            <person name="Zhou Z."/>
            <person name="Hsiao Y.Y."/>
            <person name="Wu W.L."/>
            <person name="Chen Y.Y."/>
            <person name="Lin Y.F."/>
            <person name="Hsu J.L."/>
            <person name="Li C.Y."/>
            <person name="Wang Z.W."/>
            <person name="Zhao X."/>
            <person name="Zhong W.Y."/>
            <person name="Ma X.K."/>
            <person name="Ma L."/>
            <person name="Huang J."/>
            <person name="Chen G.Z."/>
            <person name="Huang M.Z."/>
            <person name="Huang L."/>
            <person name="Peng D.H."/>
            <person name="Luo Y.B."/>
            <person name="Zou S.Q."/>
            <person name="Chen S.P."/>
            <person name="Lan S."/>
            <person name="Tsai W.C."/>
            <person name="Van de Peer Y."/>
            <person name="Liu Z.J."/>
        </authorList>
    </citation>
    <scope>NUCLEOTIDE SEQUENCE [LARGE SCALE GENOMIC DNA]</scope>
    <source>
        <strain evidence="1">Lor288</strain>
    </source>
</reference>
<protein>
    <submittedName>
        <fullName evidence="1">Uncharacterized protein</fullName>
    </submittedName>
</protein>
<proteinExistence type="predicted"/>